<feature type="transmembrane region" description="Helical" evidence="6">
    <location>
        <begin position="6"/>
        <end position="23"/>
    </location>
</feature>
<feature type="domain" description="Thioredoxin" evidence="7">
    <location>
        <begin position="38"/>
        <end position="179"/>
    </location>
</feature>
<dbReference type="Proteomes" id="UP001499915">
    <property type="component" value="Unassembled WGS sequence"/>
</dbReference>
<dbReference type="PANTHER" id="PTHR42852">
    <property type="entry name" value="THIOL:DISULFIDE INTERCHANGE PROTEIN DSBE"/>
    <property type="match status" value="1"/>
</dbReference>
<dbReference type="InterPro" id="IPR017937">
    <property type="entry name" value="Thioredoxin_CS"/>
</dbReference>
<evidence type="ECO:0000256" key="6">
    <source>
        <dbReference type="SAM" id="Phobius"/>
    </source>
</evidence>
<evidence type="ECO:0000313" key="8">
    <source>
        <dbReference type="EMBL" id="GAA0689118.1"/>
    </source>
</evidence>
<dbReference type="PROSITE" id="PS51352">
    <property type="entry name" value="THIOREDOXIN_2"/>
    <property type="match status" value="1"/>
</dbReference>
<keyword evidence="5" id="KW-0676">Redox-active center</keyword>
<dbReference type="PANTHER" id="PTHR42852:SF6">
    <property type="entry name" value="THIOL:DISULFIDE INTERCHANGE PROTEIN DSBE"/>
    <property type="match status" value="1"/>
</dbReference>
<dbReference type="EMBL" id="BAAAET010000002">
    <property type="protein sequence ID" value="GAA0689118.1"/>
    <property type="molecule type" value="Genomic_DNA"/>
</dbReference>
<dbReference type="CDD" id="cd03010">
    <property type="entry name" value="TlpA_like_DsbE"/>
    <property type="match status" value="1"/>
</dbReference>
<keyword evidence="6" id="KW-0812">Transmembrane</keyword>
<keyword evidence="3" id="KW-0201">Cytochrome c-type biogenesis</keyword>
<comment type="similarity">
    <text evidence="2">Belongs to the thioredoxin family. DsbE subfamily.</text>
</comment>
<dbReference type="InterPro" id="IPR050553">
    <property type="entry name" value="Thioredoxin_ResA/DsbE_sf"/>
</dbReference>
<evidence type="ECO:0000313" key="9">
    <source>
        <dbReference type="Proteomes" id="UP001499915"/>
    </source>
</evidence>
<dbReference type="InterPro" id="IPR013766">
    <property type="entry name" value="Thioredoxin_domain"/>
</dbReference>
<dbReference type="NCBIfam" id="TIGR00385">
    <property type="entry name" value="dsbE"/>
    <property type="match status" value="1"/>
</dbReference>
<reference evidence="9" key="1">
    <citation type="journal article" date="2019" name="Int. J. Syst. Evol. Microbiol.">
        <title>The Global Catalogue of Microorganisms (GCM) 10K type strain sequencing project: providing services to taxonomists for standard genome sequencing and annotation.</title>
        <authorList>
            <consortium name="The Broad Institute Genomics Platform"/>
            <consortium name="The Broad Institute Genome Sequencing Center for Infectious Disease"/>
            <person name="Wu L."/>
            <person name="Ma J."/>
        </authorList>
    </citation>
    <scope>NUCLEOTIDE SEQUENCE [LARGE SCALE GENOMIC DNA]</scope>
    <source>
        <strain evidence="9">JCM 15134</strain>
    </source>
</reference>
<organism evidence="8 9">
    <name type="scientific">Marinobacterium maritimum</name>
    <dbReference type="NCBI Taxonomy" id="500162"/>
    <lineage>
        <taxon>Bacteria</taxon>
        <taxon>Pseudomonadati</taxon>
        <taxon>Pseudomonadota</taxon>
        <taxon>Gammaproteobacteria</taxon>
        <taxon>Oceanospirillales</taxon>
        <taxon>Oceanospirillaceae</taxon>
        <taxon>Marinobacterium</taxon>
    </lineage>
</organism>
<comment type="subcellular location">
    <subcellularLocation>
        <location evidence="1">Cell inner membrane</location>
        <topology evidence="1">Single-pass membrane protein</topology>
        <orientation evidence="1">Periplasmic side</orientation>
    </subcellularLocation>
</comment>
<keyword evidence="9" id="KW-1185">Reference proteome</keyword>
<evidence type="ECO:0000256" key="5">
    <source>
        <dbReference type="ARBA" id="ARBA00023284"/>
    </source>
</evidence>
<evidence type="ECO:0000256" key="2">
    <source>
        <dbReference type="ARBA" id="ARBA00007758"/>
    </source>
</evidence>
<gene>
    <name evidence="8" type="primary">dsbE</name>
    <name evidence="8" type="ORF">GCM10009104_14330</name>
</gene>
<dbReference type="InterPro" id="IPR036249">
    <property type="entry name" value="Thioredoxin-like_sf"/>
</dbReference>
<dbReference type="RefSeq" id="WP_343804390.1">
    <property type="nucleotide sequence ID" value="NZ_BAAAET010000002.1"/>
</dbReference>
<keyword evidence="6" id="KW-1133">Transmembrane helix</keyword>
<evidence type="ECO:0000256" key="3">
    <source>
        <dbReference type="ARBA" id="ARBA00022748"/>
    </source>
</evidence>
<accession>A0ABP3TDF2</accession>
<dbReference type="InterPro" id="IPR004799">
    <property type="entry name" value="Periplasmic_diS_OxRdtase_DsbE"/>
</dbReference>
<dbReference type="SUPFAM" id="SSF52833">
    <property type="entry name" value="Thioredoxin-like"/>
    <property type="match status" value="1"/>
</dbReference>
<comment type="caution">
    <text evidence="8">The sequence shown here is derived from an EMBL/GenBank/DDBJ whole genome shotgun (WGS) entry which is preliminary data.</text>
</comment>
<name>A0ABP3TDF2_9GAMM</name>
<evidence type="ECO:0000259" key="7">
    <source>
        <dbReference type="PROSITE" id="PS51352"/>
    </source>
</evidence>
<sequence length="183" mass="20692">MNNRKLFAFIPLVIFIVLGIFLWRGLSIDPTELPSELADKKRPVPAFELPSLTDPAVMLNNADLKGEVALLNVWATWCPTCKEEHGFLNRLAQDEGVTIYGINYKDEPGKAREWLRRYLNPYKKVILDEKGTLGLDMGVYGAPETYVLDTDGIVRYRHVGAVDAKVWKTLQQVMAQVKQESGQ</sequence>
<proteinExistence type="inferred from homology"/>
<dbReference type="Gene3D" id="3.40.30.10">
    <property type="entry name" value="Glutaredoxin"/>
    <property type="match status" value="1"/>
</dbReference>
<evidence type="ECO:0000256" key="1">
    <source>
        <dbReference type="ARBA" id="ARBA00004383"/>
    </source>
</evidence>
<keyword evidence="4" id="KW-1015">Disulfide bond</keyword>
<dbReference type="InterPro" id="IPR013740">
    <property type="entry name" value="Redoxin"/>
</dbReference>
<evidence type="ECO:0000256" key="4">
    <source>
        <dbReference type="ARBA" id="ARBA00023157"/>
    </source>
</evidence>
<dbReference type="PROSITE" id="PS00194">
    <property type="entry name" value="THIOREDOXIN_1"/>
    <property type="match status" value="1"/>
</dbReference>
<protein>
    <submittedName>
        <fullName evidence="8">Thiol:disulfide interchange protein DsbE</fullName>
    </submittedName>
</protein>
<dbReference type="Pfam" id="PF08534">
    <property type="entry name" value="Redoxin"/>
    <property type="match status" value="1"/>
</dbReference>
<keyword evidence="6" id="KW-0472">Membrane</keyword>